<evidence type="ECO:0000256" key="2">
    <source>
        <dbReference type="ARBA" id="ARBA00003906"/>
    </source>
</evidence>
<dbReference type="InterPro" id="IPR031717">
    <property type="entry name" value="ODO-1/KGD_C"/>
</dbReference>
<dbReference type="SMART" id="SM00861">
    <property type="entry name" value="Transket_pyr"/>
    <property type="match status" value="1"/>
</dbReference>
<reference evidence="9" key="1">
    <citation type="submission" date="2016-10" db="EMBL/GenBank/DDBJ databases">
        <authorList>
            <person name="Varghese N."/>
            <person name="Submissions S."/>
        </authorList>
    </citation>
    <scope>NUCLEOTIDE SEQUENCE [LARGE SCALE GENOMIC DNA]</scope>
    <source>
        <strain evidence="9">DSM 23920</strain>
    </source>
</reference>
<dbReference type="NCBIfam" id="TIGR00239">
    <property type="entry name" value="2oxo_dh_E1"/>
    <property type="match status" value="1"/>
</dbReference>
<evidence type="ECO:0000259" key="7">
    <source>
        <dbReference type="SMART" id="SM00861"/>
    </source>
</evidence>
<gene>
    <name evidence="8" type="ORF">SAMN05660909_03123</name>
</gene>
<dbReference type="OrthoDB" id="9759785at2"/>
<dbReference type="NCBIfam" id="NF008907">
    <property type="entry name" value="PRK12270.1"/>
    <property type="match status" value="1"/>
</dbReference>
<dbReference type="Gene3D" id="3.40.50.970">
    <property type="match status" value="1"/>
</dbReference>
<evidence type="ECO:0000313" key="8">
    <source>
        <dbReference type="EMBL" id="SEA71745.1"/>
    </source>
</evidence>
<dbReference type="GO" id="GO:0006099">
    <property type="term" value="P:tricarboxylic acid cycle"/>
    <property type="evidence" value="ECO:0007669"/>
    <property type="project" value="TreeGrafter"/>
</dbReference>
<dbReference type="Pfam" id="PF02779">
    <property type="entry name" value="Transket_pyr"/>
    <property type="match status" value="1"/>
</dbReference>
<dbReference type="STRING" id="408074.SAMN05660909_03123"/>
<dbReference type="Gene3D" id="1.10.287.1150">
    <property type="entry name" value="TPP helical domain"/>
    <property type="match status" value="1"/>
</dbReference>
<dbReference type="PANTHER" id="PTHR23152">
    <property type="entry name" value="2-OXOGLUTARATE DEHYDROGENASE"/>
    <property type="match status" value="1"/>
</dbReference>
<dbReference type="AlphaFoldDB" id="A0A1H4DG65"/>
<evidence type="ECO:0000256" key="4">
    <source>
        <dbReference type="ARBA" id="ARBA00012280"/>
    </source>
</evidence>
<dbReference type="GO" id="GO:0004591">
    <property type="term" value="F:oxoglutarate dehydrogenase (succinyl-transferring) activity"/>
    <property type="evidence" value="ECO:0007669"/>
    <property type="project" value="UniProtKB-EC"/>
</dbReference>
<comment type="similarity">
    <text evidence="3">Belongs to the alpha-ketoglutarate dehydrogenase family.</text>
</comment>
<evidence type="ECO:0000313" key="9">
    <source>
        <dbReference type="Proteomes" id="UP000199656"/>
    </source>
</evidence>
<dbReference type="EMBL" id="FNRL01000013">
    <property type="protein sequence ID" value="SEA71745.1"/>
    <property type="molecule type" value="Genomic_DNA"/>
</dbReference>
<dbReference type="GO" id="GO:0030976">
    <property type="term" value="F:thiamine pyrophosphate binding"/>
    <property type="evidence" value="ECO:0007669"/>
    <property type="project" value="InterPro"/>
</dbReference>
<keyword evidence="9" id="KW-1185">Reference proteome</keyword>
<sequence>MKDFSFVTNSHPAYIESLYQDFRKDPNSVDPDWVKFFEGFDFAVSNVNGKAGGPPAGGSTSLPVSDDQLAKELGVYRLIQAYRKKGHLVAKTNPIRERKDRKANLDLGSYGLNDADLKTEFYAGTAIGLGKSTLENIVAHLKKIYTGSVGIQYTYINSRDKAKWLEREFEKIMTEPLSLDQRRRILLKLNQGVIFEKFLHTKYIGQKRFGLEGGESTIPALDAMLTVAADYGVQESVIGMAHRGRLNVLANILGKTYEQIFNEFEGLAVPDMTMGSGDVKYHLGFRSQVTTPNGKVINLQLMPNPSHLEVVDPIVVGFARSKADVIYDSDYDKILPILIHGDAAVAGQGIVYEVEQMSKLKGYYVGGTIHFVINNQIGFTTDFDDARSSDYCTSVASIVQAPAFHVNGDDAEAVVKVAQLAARYRQEFNEDVFIDMVCYRKHGHNEGDEPKFTQPSLYALIEKHANPREVYTQFLLNNGEQDAQALAKEMEKVFWDELQARLDEVKQKPLPYSNQKPEEWWQALRKATPQDFESSPVTAIKEEDFKRLFDALMKWPENFVPLRKVSKLLQDKVKLYQEEGKVDWATGELLAYASLLIEGKDVRMSGEDVKRGTFSHRHAVLFDENTNETYNRLGDLQEKQGKFRIYNSLLSEYGVLGFEYGYAMANPNSLVLWEAQYGDFVNGAQTVIDQYVTSAEQKWTTQNGLVMLLPHGYEGGGPDHSNARPERFLQQCAEENMVITNITTAANFFHALRRQLTWPFRKPLINFSPKANLRHAGAYSSMAEFTQGGFKEVLDDPFIEDASLVKKVLLCTGKMYFDLSDKQVKDDRKDVAIVRLEQLYPLPVKQLEAIAQKYKGATFFWVQEEPLNMGAASYLQMNLKQINYGVISRNPSASTATGYAKVHAREQQQIIDTAFNI</sequence>
<dbReference type="SUPFAM" id="SSF52518">
    <property type="entry name" value="Thiamin diphosphate-binding fold (THDP-binding)"/>
    <property type="match status" value="2"/>
</dbReference>
<accession>A0A1H4DG65</accession>
<dbReference type="Gene3D" id="3.40.50.11610">
    <property type="entry name" value="Multifunctional 2-oxoglutarate metabolism enzyme, C-terminal domain"/>
    <property type="match status" value="1"/>
</dbReference>
<dbReference type="CDD" id="cd02016">
    <property type="entry name" value="TPP_E1_OGDC_like"/>
    <property type="match status" value="1"/>
</dbReference>
<dbReference type="EC" id="1.2.4.2" evidence="4"/>
<evidence type="ECO:0000256" key="1">
    <source>
        <dbReference type="ARBA" id="ARBA00001964"/>
    </source>
</evidence>
<comment type="function">
    <text evidence="2">E1 component of the 2-oxoglutarate dehydrogenase (OGDH) complex which catalyzes the decarboxylation of 2-oxoglutarate, the first step in the conversion of 2-oxoglutarate to succinyl-CoA and CO(2).</text>
</comment>
<dbReference type="Pfam" id="PF00676">
    <property type="entry name" value="E1_dh"/>
    <property type="match status" value="1"/>
</dbReference>
<dbReference type="GO" id="GO:0045252">
    <property type="term" value="C:oxoglutarate dehydrogenase complex"/>
    <property type="evidence" value="ECO:0007669"/>
    <property type="project" value="TreeGrafter"/>
</dbReference>
<dbReference type="Pfam" id="PF16078">
    <property type="entry name" value="2-oxogl_dehyd_N"/>
    <property type="match status" value="1"/>
</dbReference>
<organism evidence="8 9">
    <name type="scientific">Chitinophaga terrae</name>
    <name type="common">ex Kim and Jung 2007</name>
    <dbReference type="NCBI Taxonomy" id="408074"/>
    <lineage>
        <taxon>Bacteria</taxon>
        <taxon>Pseudomonadati</taxon>
        <taxon>Bacteroidota</taxon>
        <taxon>Chitinophagia</taxon>
        <taxon>Chitinophagales</taxon>
        <taxon>Chitinophagaceae</taxon>
        <taxon>Chitinophaga</taxon>
    </lineage>
</organism>
<comment type="cofactor">
    <cofactor evidence="1">
        <name>thiamine diphosphate</name>
        <dbReference type="ChEBI" id="CHEBI:58937"/>
    </cofactor>
</comment>
<evidence type="ECO:0000256" key="6">
    <source>
        <dbReference type="ARBA" id="ARBA00023052"/>
    </source>
</evidence>
<dbReference type="Proteomes" id="UP000199656">
    <property type="component" value="Unassembled WGS sequence"/>
</dbReference>
<dbReference type="InterPro" id="IPR005475">
    <property type="entry name" value="Transketolase-like_Pyr-bd"/>
</dbReference>
<name>A0A1H4DG65_9BACT</name>
<keyword evidence="5" id="KW-0560">Oxidoreductase</keyword>
<dbReference type="Gene3D" id="3.40.50.12470">
    <property type="match status" value="1"/>
</dbReference>
<dbReference type="NCBIfam" id="NF006914">
    <property type="entry name" value="PRK09404.1"/>
    <property type="match status" value="1"/>
</dbReference>
<keyword evidence="6" id="KW-0786">Thiamine pyrophosphate</keyword>
<dbReference type="PANTHER" id="PTHR23152:SF4">
    <property type="entry name" value="2-OXOADIPATE DEHYDROGENASE COMPLEX COMPONENT E1"/>
    <property type="match status" value="1"/>
</dbReference>
<dbReference type="InterPro" id="IPR011603">
    <property type="entry name" value="2oxoglutarate_DH_E1"/>
</dbReference>
<dbReference type="InterPro" id="IPR001017">
    <property type="entry name" value="DH_E1"/>
</dbReference>
<dbReference type="RefSeq" id="WP_089762864.1">
    <property type="nucleotide sequence ID" value="NZ_BKAT01000048.1"/>
</dbReference>
<dbReference type="Pfam" id="PF16870">
    <property type="entry name" value="OxoGdeHyase_C"/>
    <property type="match status" value="1"/>
</dbReference>
<protein>
    <recommendedName>
        <fullName evidence="4">oxoglutarate dehydrogenase (succinyl-transferring)</fullName>
        <ecNumber evidence="4">1.2.4.2</ecNumber>
    </recommendedName>
</protein>
<evidence type="ECO:0000256" key="5">
    <source>
        <dbReference type="ARBA" id="ARBA00023002"/>
    </source>
</evidence>
<dbReference type="PIRSF" id="PIRSF000157">
    <property type="entry name" value="Oxoglu_dh_E1"/>
    <property type="match status" value="1"/>
</dbReference>
<dbReference type="InterPro" id="IPR042179">
    <property type="entry name" value="KGD_C_sf"/>
</dbReference>
<dbReference type="InterPro" id="IPR029061">
    <property type="entry name" value="THDP-binding"/>
</dbReference>
<dbReference type="InterPro" id="IPR032106">
    <property type="entry name" value="2-oxogl_dehyd_N"/>
</dbReference>
<proteinExistence type="inferred from homology"/>
<dbReference type="GO" id="GO:0005829">
    <property type="term" value="C:cytosol"/>
    <property type="evidence" value="ECO:0007669"/>
    <property type="project" value="TreeGrafter"/>
</dbReference>
<evidence type="ECO:0000256" key="3">
    <source>
        <dbReference type="ARBA" id="ARBA00006936"/>
    </source>
</evidence>
<feature type="domain" description="Transketolase-like pyrimidine-binding" evidence="7">
    <location>
        <begin position="582"/>
        <end position="775"/>
    </location>
</feature>